<dbReference type="Gene3D" id="1.20.5.170">
    <property type="match status" value="1"/>
</dbReference>
<dbReference type="eggNOG" id="ENOG502RJPZ">
    <property type="taxonomic scope" value="Eukaryota"/>
</dbReference>
<dbReference type="GO" id="GO:0006886">
    <property type="term" value="P:intracellular protein transport"/>
    <property type="evidence" value="ECO:0007669"/>
    <property type="project" value="InterPro"/>
</dbReference>
<keyword evidence="8" id="KW-1185">Reference proteome</keyword>
<feature type="region of interest" description="Disordered" evidence="5">
    <location>
        <begin position="423"/>
        <end position="461"/>
    </location>
</feature>
<dbReference type="FunFam" id="3.30.40.10:FF:000018">
    <property type="entry name" value="Synaptotagmin-like 5, isoform CRA_a"/>
    <property type="match status" value="1"/>
</dbReference>
<organism evidence="7 8">
    <name type="scientific">Lepisosteus oculatus</name>
    <name type="common">Spotted gar</name>
    <dbReference type="NCBI Taxonomy" id="7918"/>
    <lineage>
        <taxon>Eukaryota</taxon>
        <taxon>Metazoa</taxon>
        <taxon>Chordata</taxon>
        <taxon>Craniata</taxon>
        <taxon>Vertebrata</taxon>
        <taxon>Euteleostomi</taxon>
        <taxon>Actinopterygii</taxon>
        <taxon>Neopterygii</taxon>
        <taxon>Holostei</taxon>
        <taxon>Semionotiformes</taxon>
        <taxon>Lepisosteidae</taxon>
        <taxon>Lepisosteus</taxon>
    </lineage>
</organism>
<dbReference type="GO" id="GO:0017022">
    <property type="term" value="F:myosin binding"/>
    <property type="evidence" value="ECO:0000318"/>
    <property type="project" value="GO_Central"/>
</dbReference>
<dbReference type="Bgee" id="ENSLOCG00000004912">
    <property type="expression patterns" value="Expressed in testis and 9 other cell types or tissues"/>
</dbReference>
<dbReference type="PANTHER" id="PTHR14555">
    <property type="entry name" value="MYELIN-ASSOCIATED OLIGODENDROCYTIC BASIC PROTEIN MOBP -RELATED"/>
    <property type="match status" value="1"/>
</dbReference>
<dbReference type="Proteomes" id="UP000018468">
    <property type="component" value="Linkage group LG12"/>
</dbReference>
<feature type="region of interest" description="Disordered" evidence="5">
    <location>
        <begin position="593"/>
        <end position="619"/>
    </location>
</feature>
<evidence type="ECO:0000256" key="5">
    <source>
        <dbReference type="SAM" id="MobiDB-lite"/>
    </source>
</evidence>
<dbReference type="PANTHER" id="PTHR14555:SF1">
    <property type="entry name" value="MELANOPHILIN"/>
    <property type="match status" value="1"/>
</dbReference>
<evidence type="ECO:0000313" key="8">
    <source>
        <dbReference type="Proteomes" id="UP000018468"/>
    </source>
</evidence>
<evidence type="ECO:0000259" key="6">
    <source>
        <dbReference type="PROSITE" id="PS50916"/>
    </source>
</evidence>
<dbReference type="CDD" id="cd15752">
    <property type="entry name" value="FYVE_SlaC2-a"/>
    <property type="match status" value="1"/>
</dbReference>
<dbReference type="GO" id="GO:0031267">
    <property type="term" value="F:small GTPase binding"/>
    <property type="evidence" value="ECO:0007669"/>
    <property type="project" value="InterPro"/>
</dbReference>
<dbReference type="GeneTree" id="ENSGT00950000183138"/>
<keyword evidence="1" id="KW-0479">Metal-binding</keyword>
<dbReference type="STRING" id="7918.ENSLOCP00000005909"/>
<keyword evidence="3" id="KW-0862">Zinc</keyword>
<feature type="region of interest" description="Disordered" evidence="5">
    <location>
        <begin position="636"/>
        <end position="659"/>
    </location>
</feature>
<feature type="coiled-coil region" evidence="4">
    <location>
        <begin position="552"/>
        <end position="586"/>
    </location>
</feature>
<dbReference type="Pfam" id="PF02318">
    <property type="entry name" value="FYVE_2"/>
    <property type="match status" value="1"/>
</dbReference>
<dbReference type="InterPro" id="IPR011011">
    <property type="entry name" value="Znf_FYVE_PHD"/>
</dbReference>
<dbReference type="Pfam" id="PF04698">
    <property type="entry name" value="Rab_eff_C"/>
    <property type="match status" value="1"/>
</dbReference>
<dbReference type="SUPFAM" id="SSF57903">
    <property type="entry name" value="FYVE/PHD zinc finger"/>
    <property type="match status" value="1"/>
</dbReference>
<dbReference type="InterPro" id="IPR010911">
    <property type="entry name" value="Rab_BD"/>
</dbReference>
<keyword evidence="2" id="KW-0863">Zinc-finger</keyword>
<sequence>MGKKLDLSKLTDEEAKHVWEVIQRDFDLRKKEEERLGELKTKIEKEDTKRELLGSQPSLTESHCIRCLQPFKFLVNSKRQCLDCNLYTCKSCSRYNKREQGWVCDPCRMARVVKMGTLDWYHEHVRSRFKRFGSAKVMRSLYKRLHGDQSASSDQIGPRDDDTYSMPDIRSECSIVFQNSYVYDGREEDEGTIDASEAQRYKLIRKTKRLLSVHPLDFDLDSEYSTQSRRQSLQISAEPLQIDCAQHSGGVEGVTRRESMIAEADIASVFQQILEEQGQRGDDPEQEFSTELHLRINSRKKSLEKSSRSGSPSGTFNGAQRSRYYADMDTSEDEPEAVPRFPLYQSHLPPRRRSRASSQENVHHGAPQITELNKRMSAIESLLSRLEQKITLPVDQLVAVPGGQSVVDLEEEKLRKKLGELTGNISDKGLSSDEDELEKNAPPTEAVMSSSSDDLPTEAQKRSSAAALCDITTEALRTINATERALTELVPPMPKDRYQLMGTDVKQADEAYRELEEHVYMTAGKAYNLEKKLKELEECAKNRYSGTTDSELSELEDKVASAVAKVQHAESEVSDIESRIAALSAAGLTVAPEKSKKKSYAQGSAMPQPIRRKLSHDIPSHADEFLRNSIYRGSLTQRNPVFKPKRNPMSAKPVMAQHP</sequence>
<dbReference type="EMBL" id="AHAT01028915">
    <property type="status" value="NOT_ANNOTATED_CDS"/>
    <property type="molecule type" value="Genomic_DNA"/>
</dbReference>
<evidence type="ECO:0000256" key="3">
    <source>
        <dbReference type="ARBA" id="ARBA00022833"/>
    </source>
</evidence>
<name>W5MC00_LEPOC</name>
<reference evidence="8" key="1">
    <citation type="submission" date="2011-12" db="EMBL/GenBank/DDBJ databases">
        <title>The Draft Genome of Lepisosteus oculatus.</title>
        <authorList>
            <consortium name="The Broad Institute Genome Assembly &amp; Analysis Group"/>
            <consortium name="Computational R&amp;D Group"/>
            <consortium name="and Sequencing Platform"/>
            <person name="Di Palma F."/>
            <person name="Alfoldi J."/>
            <person name="Johnson J."/>
            <person name="Berlin A."/>
            <person name="Gnerre S."/>
            <person name="Jaffe D."/>
            <person name="MacCallum I."/>
            <person name="Young S."/>
            <person name="Walker B.J."/>
            <person name="Lander E.S."/>
            <person name="Lindblad-Toh K."/>
        </authorList>
    </citation>
    <scope>NUCLEOTIDE SEQUENCE [LARGE SCALE GENOMIC DNA]</scope>
</reference>
<accession>W5MC00</accession>
<dbReference type="InterPro" id="IPR013083">
    <property type="entry name" value="Znf_RING/FYVE/PHD"/>
</dbReference>
<proteinExistence type="predicted"/>
<dbReference type="InterPro" id="IPR037442">
    <property type="entry name" value="Melanophilin_FYVE-rel_dom"/>
</dbReference>
<dbReference type="InParanoid" id="W5MC00"/>
<dbReference type="Gene3D" id="3.30.40.10">
    <property type="entry name" value="Zinc/RING finger domain, C3HC4 (zinc finger)"/>
    <property type="match status" value="1"/>
</dbReference>
<feature type="region of interest" description="Disordered" evidence="5">
    <location>
        <begin position="295"/>
        <end position="371"/>
    </location>
</feature>
<dbReference type="HOGENOM" id="CLU_025193_2_0_1"/>
<reference evidence="7" key="3">
    <citation type="submission" date="2025-09" db="UniProtKB">
        <authorList>
            <consortium name="Ensembl"/>
        </authorList>
    </citation>
    <scope>IDENTIFICATION</scope>
</reference>
<protein>
    <submittedName>
        <fullName evidence="7">Melanophilin b</fullName>
    </submittedName>
</protein>
<dbReference type="Ensembl" id="ENSLOCT00000005917.1">
    <property type="protein sequence ID" value="ENSLOCP00000005909.1"/>
    <property type="gene ID" value="ENSLOCG00000004912.1"/>
</dbReference>
<reference evidence="7" key="2">
    <citation type="submission" date="2025-08" db="UniProtKB">
        <authorList>
            <consortium name="Ensembl"/>
        </authorList>
    </citation>
    <scope>IDENTIFICATION</scope>
</reference>
<feature type="domain" description="RabBD" evidence="6">
    <location>
        <begin position="4"/>
        <end position="124"/>
    </location>
</feature>
<dbReference type="GO" id="GO:0003779">
    <property type="term" value="F:actin binding"/>
    <property type="evidence" value="ECO:0000318"/>
    <property type="project" value="GO_Central"/>
</dbReference>
<evidence type="ECO:0000256" key="4">
    <source>
        <dbReference type="SAM" id="Coils"/>
    </source>
</evidence>
<dbReference type="GO" id="GO:0030864">
    <property type="term" value="C:cortical actin cytoskeleton"/>
    <property type="evidence" value="ECO:0000318"/>
    <property type="project" value="GO_Central"/>
</dbReference>
<evidence type="ECO:0000313" key="7">
    <source>
        <dbReference type="Ensembl" id="ENSLOCP00000005909.1"/>
    </source>
</evidence>
<evidence type="ECO:0000256" key="1">
    <source>
        <dbReference type="ARBA" id="ARBA00022723"/>
    </source>
</evidence>
<dbReference type="PROSITE" id="PS50916">
    <property type="entry name" value="RABBD"/>
    <property type="match status" value="1"/>
</dbReference>
<keyword evidence="4" id="KW-0175">Coiled coil</keyword>
<evidence type="ECO:0000256" key="2">
    <source>
        <dbReference type="ARBA" id="ARBA00022771"/>
    </source>
</evidence>
<dbReference type="AlphaFoldDB" id="W5MC00"/>
<dbReference type="InterPro" id="IPR041282">
    <property type="entry name" value="FYVE_2"/>
</dbReference>
<dbReference type="OMA" id="EAQGWLC"/>
<dbReference type="GO" id="GO:0008270">
    <property type="term" value="F:zinc ion binding"/>
    <property type="evidence" value="ECO:0007669"/>
    <property type="project" value="UniProtKB-KW"/>
</dbReference>
<dbReference type="InterPro" id="IPR051745">
    <property type="entry name" value="Intracell_Transport_Effector"/>
</dbReference>
<dbReference type="InterPro" id="IPR006788">
    <property type="entry name" value="Myrip/Melanophilin"/>
</dbReference>